<name>A0A2P7B553_9HYPH</name>
<keyword evidence="2" id="KW-1185">Reference proteome</keyword>
<accession>A0A2P7B553</accession>
<organism evidence="1 2">
    <name type="scientific">Phyllobacterium sophorae</name>
    <dbReference type="NCBI Taxonomy" id="1520277"/>
    <lineage>
        <taxon>Bacteria</taxon>
        <taxon>Pseudomonadati</taxon>
        <taxon>Pseudomonadota</taxon>
        <taxon>Alphaproteobacteria</taxon>
        <taxon>Hyphomicrobiales</taxon>
        <taxon>Phyllobacteriaceae</taxon>
        <taxon>Phyllobacterium</taxon>
    </lineage>
</organism>
<protein>
    <submittedName>
        <fullName evidence="1">Uncharacterized protein</fullName>
    </submittedName>
</protein>
<dbReference type="EMBL" id="PGGM01000012">
    <property type="protein sequence ID" value="PSH61598.1"/>
    <property type="molecule type" value="Genomic_DNA"/>
</dbReference>
<evidence type="ECO:0000313" key="2">
    <source>
        <dbReference type="Proteomes" id="UP000241764"/>
    </source>
</evidence>
<dbReference type="AlphaFoldDB" id="A0A2P7B553"/>
<reference evidence="2" key="1">
    <citation type="submission" date="2017-11" db="EMBL/GenBank/DDBJ databases">
        <authorList>
            <person name="Kuznetsova I."/>
            <person name="Sazanova A."/>
            <person name="Chirak E."/>
            <person name="Safronova V."/>
            <person name="Willems A."/>
        </authorList>
    </citation>
    <scope>NUCLEOTIDE SEQUENCE [LARGE SCALE GENOMIC DNA]</scope>
    <source>
        <strain evidence="2">CCBAU 03422</strain>
    </source>
</reference>
<proteinExistence type="predicted"/>
<gene>
    <name evidence="1" type="ORF">CU103_22590</name>
</gene>
<evidence type="ECO:0000313" key="1">
    <source>
        <dbReference type="EMBL" id="PSH61598.1"/>
    </source>
</evidence>
<sequence>MFPDPREKELCAWAVSGMRNVKQVDETDQSTDAEWRVMSRSSQAAWMADTSAQKTFPAGNKRGWSWFATQ</sequence>
<dbReference type="Proteomes" id="UP000241764">
    <property type="component" value="Unassembled WGS sequence"/>
</dbReference>
<comment type="caution">
    <text evidence="1">The sequence shown here is derived from an EMBL/GenBank/DDBJ whole genome shotgun (WGS) entry which is preliminary data.</text>
</comment>